<evidence type="ECO:0000313" key="1">
    <source>
        <dbReference type="EMBL" id="PSR77477.1"/>
    </source>
</evidence>
<evidence type="ECO:0000313" key="2">
    <source>
        <dbReference type="Proteomes" id="UP000186601"/>
    </source>
</evidence>
<dbReference type="AlphaFoldDB" id="A0A2R6NVD3"/>
<name>A0A2R6NVD3_9APHY</name>
<protein>
    <submittedName>
        <fullName evidence="1">Uncharacterized protein</fullName>
    </submittedName>
</protein>
<gene>
    <name evidence="1" type="ORF">PHLCEN_2v7908</name>
</gene>
<sequence>MTESAEQSSGQVSMVTHATISSGVQAVTSGSESSLMLERAPASEYARLQVDVCMRIWANKAGVT</sequence>
<comment type="caution">
    <text evidence="1">The sequence shown here is derived from an EMBL/GenBank/DDBJ whole genome shotgun (WGS) entry which is preliminary data.</text>
</comment>
<dbReference type="Proteomes" id="UP000186601">
    <property type="component" value="Unassembled WGS sequence"/>
</dbReference>
<reference evidence="1 2" key="1">
    <citation type="submission" date="2018-02" db="EMBL/GenBank/DDBJ databases">
        <title>Genome sequence of the basidiomycete white-rot fungus Phlebia centrifuga.</title>
        <authorList>
            <person name="Granchi Z."/>
            <person name="Peng M."/>
            <person name="de Vries R.P."/>
            <person name="Hilden K."/>
            <person name="Makela M.R."/>
            <person name="Grigoriev I."/>
            <person name="Riley R."/>
        </authorList>
    </citation>
    <scope>NUCLEOTIDE SEQUENCE [LARGE SCALE GENOMIC DNA]</scope>
    <source>
        <strain evidence="1 2">FBCC195</strain>
    </source>
</reference>
<accession>A0A2R6NVD3</accession>
<dbReference type="EMBL" id="MLYV02000794">
    <property type="protein sequence ID" value="PSR77477.1"/>
    <property type="molecule type" value="Genomic_DNA"/>
</dbReference>
<organism evidence="1 2">
    <name type="scientific">Hermanssonia centrifuga</name>
    <dbReference type="NCBI Taxonomy" id="98765"/>
    <lineage>
        <taxon>Eukaryota</taxon>
        <taxon>Fungi</taxon>
        <taxon>Dikarya</taxon>
        <taxon>Basidiomycota</taxon>
        <taxon>Agaricomycotina</taxon>
        <taxon>Agaricomycetes</taxon>
        <taxon>Polyporales</taxon>
        <taxon>Meruliaceae</taxon>
        <taxon>Hermanssonia</taxon>
    </lineage>
</organism>
<proteinExistence type="predicted"/>
<keyword evidence="2" id="KW-1185">Reference proteome</keyword>